<dbReference type="Gene3D" id="3.30.40.10">
    <property type="entry name" value="Zinc/RING finger domain, C3HC4 (zinc finger)"/>
    <property type="match status" value="1"/>
</dbReference>
<keyword evidence="5" id="KW-0677">Repeat</keyword>
<evidence type="ECO:0000256" key="1">
    <source>
        <dbReference type="ARBA" id="ARBA00001798"/>
    </source>
</evidence>
<dbReference type="Pfam" id="PF22191">
    <property type="entry name" value="IBR_1"/>
    <property type="match status" value="1"/>
</dbReference>
<evidence type="ECO:0000256" key="2">
    <source>
        <dbReference type="ARBA" id="ARBA00012251"/>
    </source>
</evidence>
<gene>
    <name evidence="14" type="ORF">F8M41_003755</name>
</gene>
<evidence type="ECO:0000259" key="13">
    <source>
        <dbReference type="PROSITE" id="PS51873"/>
    </source>
</evidence>
<dbReference type="InterPro" id="IPR044066">
    <property type="entry name" value="TRIAD_supradom"/>
</dbReference>
<dbReference type="InterPro" id="IPR001841">
    <property type="entry name" value="Znf_RING"/>
</dbReference>
<evidence type="ECO:0000256" key="3">
    <source>
        <dbReference type="ARBA" id="ARBA00022679"/>
    </source>
</evidence>
<dbReference type="PANTHER" id="PTHR11685">
    <property type="entry name" value="RBR FAMILY RING FINGER AND IBR DOMAIN-CONTAINING"/>
    <property type="match status" value="1"/>
</dbReference>
<evidence type="ECO:0000256" key="9">
    <source>
        <dbReference type="PROSITE-ProRule" id="PRU00042"/>
    </source>
</evidence>
<dbReference type="CDD" id="cd22584">
    <property type="entry name" value="Rcat_RBR_unk"/>
    <property type="match status" value="1"/>
</dbReference>
<dbReference type="SUPFAM" id="SSF57850">
    <property type="entry name" value="RING/U-box"/>
    <property type="match status" value="3"/>
</dbReference>
<evidence type="ECO:0000313" key="15">
    <source>
        <dbReference type="Proteomes" id="UP000439903"/>
    </source>
</evidence>
<dbReference type="EMBL" id="WTPW01001333">
    <property type="protein sequence ID" value="KAF0441774.1"/>
    <property type="molecule type" value="Genomic_DNA"/>
</dbReference>
<keyword evidence="6 9" id="KW-0863">Zinc-finger</keyword>
<dbReference type="InterPro" id="IPR017907">
    <property type="entry name" value="Znf_RING_CS"/>
</dbReference>
<evidence type="ECO:0000256" key="6">
    <source>
        <dbReference type="ARBA" id="ARBA00022771"/>
    </source>
</evidence>
<dbReference type="OrthoDB" id="442087at2759"/>
<keyword evidence="4" id="KW-0479">Metal-binding</keyword>
<sequence length="745" mass="86255">MATTQTTHNAIQSNEEDLWAIAEVLSVMSSIERDKEYAEELQLREAIETTKLMSKGKSKTTNYDNDDDENEICSLFGNTNISDLYSFQASQLISVADTKYATETYYEIERREQKDHDFARKLQQFDEDGFDIDRIKEDEEMPDAPCGIQQFDDESSDTDQDEKSYDSTKEDEEDYDTIQETDNGEDYDTSQGFGDDGGDDDDDESCDTYQEVSYNNTSQEIGYDDTDNESEKISSKSSLGLQFKTIDSEDERSDQENEDSDKENEGRSSHFDHRSQKDESKRKREVFAPQTLPNKRRFIETEMSANNVNGKGKGKIIHDSTDDNKINQQAEILLSLKGDHRCNSCYDKFSTFDLSADLDKMATSSANLGIVLDCRHGFCLACMKNYLNSVLKDDVVDFPIKCPLRCIDVNIGERIIEKSLTKEDLENYYLKMTVSSIKNKIYCPNKKCSAMIDYDHDESQPTYSLICPMCHESFCPLCRVSWHKDLTCEEYQALPLHERSPEDREVLNLAKNERWQRCPKCNMLVQLETGCNHITCRCKAEFCYVCGSDWDHETERCQKRCELWDETMLLEERTRRDLLVQQAQQAQNQLHINLLANRENEILLDSDDEDDEGDERVAYVNPVRVNPVRVNPAPVNPAPVNPAPVNRPPPPQPKQINRRLNINLNQLLIQHREQKRFRLSSWLIKMIEDSKCGYCNRRFQRVEDLESHLQRTTVHEVYECCGKLFRNEIDHVQHKGTIHMRDAQT</sequence>
<dbReference type="PROSITE" id="PS50157">
    <property type="entry name" value="ZINC_FINGER_C2H2_2"/>
    <property type="match status" value="1"/>
</dbReference>
<evidence type="ECO:0000256" key="8">
    <source>
        <dbReference type="ARBA" id="ARBA00022833"/>
    </source>
</evidence>
<evidence type="ECO:0000259" key="11">
    <source>
        <dbReference type="PROSITE" id="PS50089"/>
    </source>
</evidence>
<keyword evidence="3" id="KW-0808">Transferase</keyword>
<evidence type="ECO:0000259" key="12">
    <source>
        <dbReference type="PROSITE" id="PS50157"/>
    </source>
</evidence>
<dbReference type="InterPro" id="IPR031127">
    <property type="entry name" value="E3_UB_ligase_RBR"/>
</dbReference>
<feature type="domain" description="RING-type" evidence="11">
    <location>
        <begin position="342"/>
        <end position="404"/>
    </location>
</feature>
<feature type="compositionally biased region" description="Acidic residues" evidence="10">
    <location>
        <begin position="169"/>
        <end position="188"/>
    </location>
</feature>
<feature type="domain" description="RING-type" evidence="13">
    <location>
        <begin position="350"/>
        <end position="565"/>
    </location>
</feature>
<dbReference type="CDD" id="cd22582">
    <property type="entry name" value="BRcat_RBR_unk"/>
    <property type="match status" value="1"/>
</dbReference>
<evidence type="ECO:0000256" key="7">
    <source>
        <dbReference type="ARBA" id="ARBA00022786"/>
    </source>
</evidence>
<comment type="caution">
    <text evidence="14">The sequence shown here is derived from an EMBL/GenBank/DDBJ whole genome shotgun (WGS) entry which is preliminary data.</text>
</comment>
<protein>
    <recommendedName>
        <fullName evidence="2">RBR-type E3 ubiquitin transferase</fullName>
        <ecNumber evidence="2">2.3.2.31</ecNumber>
    </recommendedName>
</protein>
<organism evidence="14 15">
    <name type="scientific">Gigaspora margarita</name>
    <dbReference type="NCBI Taxonomy" id="4874"/>
    <lineage>
        <taxon>Eukaryota</taxon>
        <taxon>Fungi</taxon>
        <taxon>Fungi incertae sedis</taxon>
        <taxon>Mucoromycota</taxon>
        <taxon>Glomeromycotina</taxon>
        <taxon>Glomeromycetes</taxon>
        <taxon>Diversisporales</taxon>
        <taxon>Gigasporaceae</taxon>
        <taxon>Gigaspora</taxon>
    </lineage>
</organism>
<accession>A0A8H3XCB1</accession>
<dbReference type="AlphaFoldDB" id="A0A8H3XCB1"/>
<dbReference type="PROSITE" id="PS00518">
    <property type="entry name" value="ZF_RING_1"/>
    <property type="match status" value="1"/>
</dbReference>
<dbReference type="PROSITE" id="PS50089">
    <property type="entry name" value="ZF_RING_2"/>
    <property type="match status" value="1"/>
</dbReference>
<keyword evidence="15" id="KW-1185">Reference proteome</keyword>
<dbReference type="EC" id="2.3.2.31" evidence="2"/>
<comment type="catalytic activity">
    <reaction evidence="1">
        <text>[E2 ubiquitin-conjugating enzyme]-S-ubiquitinyl-L-cysteine + [acceptor protein]-L-lysine = [E2 ubiquitin-conjugating enzyme]-L-cysteine + [acceptor protein]-N(6)-ubiquitinyl-L-lysine.</text>
        <dbReference type="EC" id="2.3.2.31"/>
    </reaction>
</comment>
<dbReference type="GO" id="GO:0061630">
    <property type="term" value="F:ubiquitin protein ligase activity"/>
    <property type="evidence" value="ECO:0007669"/>
    <property type="project" value="UniProtKB-EC"/>
</dbReference>
<feature type="compositionally biased region" description="Acidic residues" evidence="10">
    <location>
        <begin position="196"/>
        <end position="206"/>
    </location>
</feature>
<evidence type="ECO:0000313" key="14">
    <source>
        <dbReference type="EMBL" id="KAF0441774.1"/>
    </source>
</evidence>
<feature type="compositionally biased region" description="Acidic residues" evidence="10">
    <location>
        <begin position="151"/>
        <end position="160"/>
    </location>
</feature>
<evidence type="ECO:0000256" key="4">
    <source>
        <dbReference type="ARBA" id="ARBA00022723"/>
    </source>
</evidence>
<name>A0A8H3XCB1_GIGMA</name>
<evidence type="ECO:0000256" key="10">
    <source>
        <dbReference type="SAM" id="MobiDB-lite"/>
    </source>
</evidence>
<feature type="compositionally biased region" description="Acidic residues" evidence="10">
    <location>
        <begin position="248"/>
        <end position="262"/>
    </location>
</feature>
<keyword evidence="7" id="KW-0833">Ubl conjugation pathway</keyword>
<evidence type="ECO:0000256" key="5">
    <source>
        <dbReference type="ARBA" id="ARBA00022737"/>
    </source>
</evidence>
<dbReference type="SMART" id="SM00647">
    <property type="entry name" value="IBR"/>
    <property type="match status" value="2"/>
</dbReference>
<feature type="compositionally biased region" description="Polar residues" evidence="10">
    <location>
        <begin position="207"/>
        <end position="220"/>
    </location>
</feature>
<reference evidence="14 15" key="1">
    <citation type="journal article" date="2019" name="Environ. Microbiol.">
        <title>At the nexus of three kingdoms: the genome of the mycorrhizal fungus Gigaspora margarita provides insights into plant, endobacterial and fungal interactions.</title>
        <authorList>
            <person name="Venice F."/>
            <person name="Ghignone S."/>
            <person name="Salvioli di Fossalunga A."/>
            <person name="Amselem J."/>
            <person name="Novero M."/>
            <person name="Xianan X."/>
            <person name="Sedzielewska Toro K."/>
            <person name="Morin E."/>
            <person name="Lipzen A."/>
            <person name="Grigoriev I.V."/>
            <person name="Henrissat B."/>
            <person name="Martin F.M."/>
            <person name="Bonfante P."/>
        </authorList>
    </citation>
    <scope>NUCLEOTIDE SEQUENCE [LARGE SCALE GENOMIC DNA]</scope>
    <source>
        <strain evidence="14 15">BEG34</strain>
    </source>
</reference>
<dbReference type="InterPro" id="IPR013087">
    <property type="entry name" value="Znf_C2H2_type"/>
</dbReference>
<dbReference type="Gene3D" id="1.20.120.1750">
    <property type="match status" value="1"/>
</dbReference>
<dbReference type="Pfam" id="PF01485">
    <property type="entry name" value="IBR"/>
    <property type="match status" value="1"/>
</dbReference>
<dbReference type="PROSITE" id="PS51873">
    <property type="entry name" value="TRIAD"/>
    <property type="match status" value="1"/>
</dbReference>
<feature type="compositionally biased region" description="Basic and acidic residues" evidence="10">
    <location>
        <begin position="263"/>
        <end position="286"/>
    </location>
</feature>
<dbReference type="GO" id="GO:0008270">
    <property type="term" value="F:zinc ion binding"/>
    <property type="evidence" value="ECO:0007669"/>
    <property type="project" value="UniProtKB-KW"/>
</dbReference>
<dbReference type="InterPro" id="IPR013083">
    <property type="entry name" value="Znf_RING/FYVE/PHD"/>
</dbReference>
<feature type="domain" description="C2H2-type" evidence="12">
    <location>
        <begin position="690"/>
        <end position="715"/>
    </location>
</feature>
<proteinExistence type="predicted"/>
<dbReference type="GO" id="GO:0016567">
    <property type="term" value="P:protein ubiquitination"/>
    <property type="evidence" value="ECO:0007669"/>
    <property type="project" value="InterPro"/>
</dbReference>
<feature type="region of interest" description="Disordered" evidence="10">
    <location>
        <begin position="140"/>
        <end position="292"/>
    </location>
</feature>
<dbReference type="Proteomes" id="UP000439903">
    <property type="component" value="Unassembled WGS sequence"/>
</dbReference>
<dbReference type="InterPro" id="IPR002867">
    <property type="entry name" value="IBR_dom"/>
</dbReference>
<keyword evidence="8" id="KW-0862">Zinc</keyword>